<keyword evidence="7" id="KW-1185">Reference proteome</keyword>
<keyword evidence="3 6" id="KW-0238">DNA-binding</keyword>
<dbReference type="FunFam" id="1.10.10.10:FF:000001">
    <property type="entry name" value="LysR family transcriptional regulator"/>
    <property type="match status" value="1"/>
</dbReference>
<keyword evidence="4" id="KW-0804">Transcription</keyword>
<evidence type="ECO:0000256" key="4">
    <source>
        <dbReference type="ARBA" id="ARBA00023163"/>
    </source>
</evidence>
<dbReference type="EMBL" id="JACHHB010000002">
    <property type="protein sequence ID" value="MBB5172592.1"/>
    <property type="molecule type" value="Genomic_DNA"/>
</dbReference>
<dbReference type="RefSeq" id="WP_184663039.1">
    <property type="nucleotide sequence ID" value="NZ_JACHHB010000002.1"/>
</dbReference>
<dbReference type="Gene3D" id="1.10.10.10">
    <property type="entry name" value="Winged helix-like DNA-binding domain superfamily/Winged helix DNA-binding domain"/>
    <property type="match status" value="1"/>
</dbReference>
<dbReference type="PROSITE" id="PS50931">
    <property type="entry name" value="HTH_LYSR"/>
    <property type="match status" value="1"/>
</dbReference>
<evidence type="ECO:0000256" key="3">
    <source>
        <dbReference type="ARBA" id="ARBA00023125"/>
    </source>
</evidence>
<reference evidence="6 7" key="1">
    <citation type="submission" date="2020-08" db="EMBL/GenBank/DDBJ databases">
        <title>Genomic Encyclopedia of Type Strains, Phase IV (KMG-IV): sequencing the most valuable type-strain genomes for metagenomic binning, comparative biology and taxonomic classification.</title>
        <authorList>
            <person name="Goeker M."/>
        </authorList>
    </citation>
    <scope>NUCLEOTIDE SEQUENCE [LARGE SCALE GENOMIC DNA]</scope>
    <source>
        <strain evidence="6 7">DSM 24696</strain>
    </source>
</reference>
<accession>A0A840QMI4</accession>
<evidence type="ECO:0000259" key="5">
    <source>
        <dbReference type="PROSITE" id="PS50931"/>
    </source>
</evidence>
<comment type="caution">
    <text evidence="6">The sequence shown here is derived from an EMBL/GenBank/DDBJ whole genome shotgun (WGS) entry which is preliminary data.</text>
</comment>
<dbReference type="PANTHER" id="PTHR30126">
    <property type="entry name" value="HTH-TYPE TRANSCRIPTIONAL REGULATOR"/>
    <property type="match status" value="1"/>
</dbReference>
<evidence type="ECO:0000313" key="6">
    <source>
        <dbReference type="EMBL" id="MBB5172592.1"/>
    </source>
</evidence>
<proteinExistence type="inferred from homology"/>
<dbReference type="InterPro" id="IPR036390">
    <property type="entry name" value="WH_DNA-bd_sf"/>
</dbReference>
<keyword evidence="2" id="KW-0805">Transcription regulation</keyword>
<name>A0A840QMI4_9BACI</name>
<evidence type="ECO:0000256" key="1">
    <source>
        <dbReference type="ARBA" id="ARBA00009437"/>
    </source>
</evidence>
<dbReference type="GO" id="GO:0003700">
    <property type="term" value="F:DNA-binding transcription factor activity"/>
    <property type="evidence" value="ECO:0007669"/>
    <property type="project" value="InterPro"/>
</dbReference>
<dbReference type="Proteomes" id="UP000551878">
    <property type="component" value="Unassembled WGS sequence"/>
</dbReference>
<comment type="similarity">
    <text evidence="1">Belongs to the LysR transcriptional regulatory family.</text>
</comment>
<dbReference type="InterPro" id="IPR000847">
    <property type="entry name" value="LysR_HTH_N"/>
</dbReference>
<dbReference type="PRINTS" id="PR00039">
    <property type="entry name" value="HTHLYSR"/>
</dbReference>
<evidence type="ECO:0000256" key="2">
    <source>
        <dbReference type="ARBA" id="ARBA00023015"/>
    </source>
</evidence>
<dbReference type="InterPro" id="IPR036388">
    <property type="entry name" value="WH-like_DNA-bd_sf"/>
</dbReference>
<dbReference type="AlphaFoldDB" id="A0A840QMI4"/>
<dbReference type="GO" id="GO:0000976">
    <property type="term" value="F:transcription cis-regulatory region binding"/>
    <property type="evidence" value="ECO:0007669"/>
    <property type="project" value="TreeGrafter"/>
</dbReference>
<evidence type="ECO:0000313" key="7">
    <source>
        <dbReference type="Proteomes" id="UP000551878"/>
    </source>
</evidence>
<sequence>MNQDHLKTFVTVANNRSFSEAARILFLSQPTITSQIKSLERSLNVSLLNRTSKYVELTPAGNILYSYAKDILDLSRTS</sequence>
<dbReference type="Pfam" id="PF00126">
    <property type="entry name" value="HTH_1"/>
    <property type="match status" value="1"/>
</dbReference>
<organism evidence="6 7">
    <name type="scientific">Texcoconibacillus texcoconensis</name>
    <dbReference type="NCBI Taxonomy" id="1095777"/>
    <lineage>
        <taxon>Bacteria</taxon>
        <taxon>Bacillati</taxon>
        <taxon>Bacillota</taxon>
        <taxon>Bacilli</taxon>
        <taxon>Bacillales</taxon>
        <taxon>Bacillaceae</taxon>
        <taxon>Texcoconibacillus</taxon>
    </lineage>
</organism>
<dbReference type="SUPFAM" id="SSF46785">
    <property type="entry name" value="Winged helix' DNA-binding domain"/>
    <property type="match status" value="1"/>
</dbReference>
<protein>
    <submittedName>
        <fullName evidence="6">DNA-binding transcriptional LysR family regulator</fullName>
    </submittedName>
</protein>
<dbReference type="PANTHER" id="PTHR30126:SF64">
    <property type="entry name" value="HTH-TYPE TRANSCRIPTIONAL REGULATOR CITR"/>
    <property type="match status" value="1"/>
</dbReference>
<gene>
    <name evidence="6" type="ORF">HNQ41_000736</name>
</gene>
<feature type="domain" description="HTH lysR-type" evidence="5">
    <location>
        <begin position="1"/>
        <end position="58"/>
    </location>
</feature>